<dbReference type="Proteomes" id="UP000215827">
    <property type="component" value="Unassembled WGS sequence"/>
</dbReference>
<keyword evidence="7" id="KW-0614">Plasmid</keyword>
<evidence type="ECO:0000313" key="2">
    <source>
        <dbReference type="EMBL" id="ELV3681881.1"/>
    </source>
</evidence>
<evidence type="ECO:0000313" key="9">
    <source>
        <dbReference type="Proteomes" id="UP000510650"/>
    </source>
</evidence>
<reference evidence="6 8" key="1">
    <citation type="submission" date="2017-04" db="EMBL/GenBank/DDBJ databases">
        <title>Emergence of KPC-2-producing Citrobacter isolates from sediments of a Chinese river.</title>
        <authorList>
            <person name="Zheng B."/>
        </authorList>
    </citation>
    <scope>NUCLEOTIDE SEQUENCE [LARGE SCALE GENOMIC DNA]</scope>
    <source>
        <strain evidence="6 8">C191</strain>
    </source>
</reference>
<reference evidence="9" key="3">
    <citation type="submission" date="2020-06" db="EMBL/GenBank/DDBJ databases">
        <title>REHAB project genomes.</title>
        <authorList>
            <person name="Shaw L.P."/>
        </authorList>
    </citation>
    <scope>NUCLEOTIDE SEQUENCE [LARGE SCALE GENOMIC DNA]</scope>
    <source>
        <strain evidence="9">RHBSTW-00398</strain>
        <plasmid evidence="9">prhbstw-00398_2</plasmid>
    </source>
</reference>
<reference evidence="5" key="5">
    <citation type="submission" date="2021-07" db="EMBL/GenBank/DDBJ databases">
        <authorList>
            <consortium name="NCBI Pathogen Detection Project"/>
        </authorList>
    </citation>
    <scope>NUCLEOTIDE SEQUENCE</scope>
    <source>
        <strain evidence="5">91871</strain>
    </source>
</reference>
<evidence type="ECO:0000313" key="3">
    <source>
        <dbReference type="EMBL" id="EMM7459571.1"/>
    </source>
</evidence>
<protein>
    <submittedName>
        <fullName evidence="6">Uncharacterized protein</fullName>
    </submittedName>
</protein>
<dbReference type="Proteomes" id="UP000885148">
    <property type="component" value="Unassembled WGS sequence"/>
</dbReference>
<geneLocation type="plasmid" evidence="9">
    <name>prhbstw-00398_2</name>
</geneLocation>
<dbReference type="EMBL" id="ABBJDF010000010">
    <property type="protein sequence ID" value="EHT9939022.1"/>
    <property type="molecule type" value="Genomic_DNA"/>
</dbReference>
<accession>A0A241QKA7</accession>
<organism evidence="6 8">
    <name type="scientific">Citrobacter freundii</name>
    <dbReference type="NCBI Taxonomy" id="546"/>
    <lineage>
        <taxon>Bacteria</taxon>
        <taxon>Pseudomonadati</taxon>
        <taxon>Pseudomonadota</taxon>
        <taxon>Gammaproteobacteria</taxon>
        <taxon>Enterobacterales</taxon>
        <taxon>Enterobacteriaceae</taxon>
        <taxon>Citrobacter</taxon>
        <taxon>Citrobacter freundii complex</taxon>
    </lineage>
</organism>
<evidence type="ECO:0000313" key="5">
    <source>
        <dbReference type="EMBL" id="HBH7044449.1"/>
    </source>
</evidence>
<dbReference type="Proteomes" id="UP001279522">
    <property type="component" value="Unassembled WGS sequence"/>
</dbReference>
<evidence type="ECO:0000313" key="7">
    <source>
        <dbReference type="EMBL" id="QLO16723.1"/>
    </source>
</evidence>
<dbReference type="EMBL" id="NEFA01000022">
    <property type="protein sequence ID" value="OYR01811.1"/>
    <property type="molecule type" value="Genomic_DNA"/>
</dbReference>
<dbReference type="EMBL" id="ABKLER030000046">
    <property type="protein sequence ID" value="EMN4147942.1"/>
    <property type="molecule type" value="Genomic_DNA"/>
</dbReference>
<gene>
    <name evidence="6" type="ORF">B9P89_17710</name>
    <name evidence="7" type="ORF">HV183_25435</name>
    <name evidence="5" type="ORF">KV121_004586</name>
    <name evidence="1" type="ORF">KY227_002091</name>
    <name evidence="3" type="ORF">P7U51_004139</name>
    <name evidence="4" type="ORF">PQQ21_005313</name>
    <name evidence="2" type="ORF">SGX49_004371</name>
</gene>
<dbReference type="Proteomes" id="UP001169574">
    <property type="component" value="Unassembled WGS sequence"/>
</dbReference>
<geneLocation type="plasmid" evidence="7">
    <name>pRHBSTW-00398_2</name>
</geneLocation>
<dbReference type="EMBL" id="ABOSXX010000031">
    <property type="protein sequence ID" value="ELV3681881.1"/>
    <property type="molecule type" value="Genomic_DNA"/>
</dbReference>
<sequence>MNTAIHQVRNNVRRTTSARPVCYPVRPQTEKELFSVGRSLWYRYTTSFGPCREVHHHHVQQLAHLVGKSVGYVEHAINHYLTH</sequence>
<evidence type="ECO:0000313" key="6">
    <source>
        <dbReference type="EMBL" id="OYR01811.1"/>
    </source>
</evidence>
<dbReference type="EMBL" id="DAESCB010000023">
    <property type="protein sequence ID" value="HBH7044449.1"/>
    <property type="molecule type" value="Genomic_DNA"/>
</dbReference>
<proteinExistence type="predicted"/>
<dbReference type="RefSeq" id="WP_007372261.1">
    <property type="nucleotide sequence ID" value="NZ_AP026941.1"/>
</dbReference>
<dbReference type="EMBL" id="ABLGCN030000013">
    <property type="protein sequence ID" value="EMM7459571.1"/>
    <property type="molecule type" value="Genomic_DNA"/>
</dbReference>
<reference evidence="7" key="4">
    <citation type="journal article" date="2021" name="Microb. Genom.">
        <title>A genomic epidemiological study shows that prevalence of antimicrobial resistance in Enterobacterales is associated with the livestock host, as well as antimicrobial usage.</title>
        <authorList>
            <person name="AbuOun M."/>
            <person name="Jones H."/>
            <person name="Stubberfield E."/>
            <person name="Gilson D."/>
            <person name="Shaw L.P."/>
            <person name="Hubbard A.T.M."/>
            <person name="Chau K.K."/>
            <person name="Sebra R."/>
            <person name="Peto T.E.A."/>
            <person name="Crook D.W."/>
            <person name="Read D.S."/>
            <person name="Gweon H.S."/>
            <person name="Walker A.S."/>
            <person name="Stoesser N."/>
            <person name="Smith R.P."/>
            <person name="Anjum M.F."/>
            <person name="On Behalf Of The Rehab Consortium."/>
        </authorList>
    </citation>
    <scope>NUCLEOTIDE SEQUENCE</scope>
    <source>
        <strain evidence="7">RHBSTW-00398</strain>
    </source>
</reference>
<evidence type="ECO:0000313" key="1">
    <source>
        <dbReference type="EMBL" id="EHT9939022.1"/>
    </source>
</evidence>
<reference evidence="1" key="6">
    <citation type="submission" date="2021-07" db="EMBL/GenBank/DDBJ databases">
        <authorList>
            <consortium name="Clinical and Environmental Microbiology Branch: Whole genome sequencing antimicrobial resistance pathogens in the healthcare setting"/>
        </authorList>
    </citation>
    <scope>NUCLEOTIDE SEQUENCE</scope>
    <source>
        <strain evidence="1">2021DK-00049</strain>
        <strain evidence="4">2023GN-00102</strain>
        <strain evidence="2">2023GN-00287</strain>
        <strain evidence="3">Whole organism</strain>
    </source>
</reference>
<evidence type="ECO:0000313" key="4">
    <source>
        <dbReference type="EMBL" id="EMN4147942.1"/>
    </source>
</evidence>
<evidence type="ECO:0000313" key="8">
    <source>
        <dbReference type="Proteomes" id="UP000215827"/>
    </source>
</evidence>
<name>A0A241QKA7_CITFR</name>
<dbReference type="AlphaFoldDB" id="A0A241QKA7"/>
<reference evidence="5" key="2">
    <citation type="journal article" date="2018" name="Genome Biol.">
        <title>SKESA: strategic k-mer extension for scrupulous assemblies.</title>
        <authorList>
            <person name="Souvorov A."/>
            <person name="Agarwala R."/>
            <person name="Lipman D.J."/>
        </authorList>
    </citation>
    <scope>NUCLEOTIDE SEQUENCE</scope>
    <source>
        <strain evidence="5">91871</strain>
    </source>
</reference>
<dbReference type="EMBL" id="CP055539">
    <property type="protein sequence ID" value="QLO16723.1"/>
    <property type="molecule type" value="Genomic_DNA"/>
</dbReference>
<dbReference type="Proteomes" id="UP000510650">
    <property type="component" value="Plasmid pRHBSTW-00398_2"/>
</dbReference>